<keyword evidence="4" id="KW-1185">Reference proteome</keyword>
<comment type="caution">
    <text evidence="3">The sequence shown here is derived from an EMBL/GenBank/DDBJ whole genome shotgun (WGS) entry which is preliminary data.</text>
</comment>
<feature type="domain" description="CNP1-like uncharacterised" evidence="2">
    <location>
        <begin position="40"/>
        <end position="176"/>
    </location>
</feature>
<dbReference type="Pfam" id="PF08750">
    <property type="entry name" value="CNP1"/>
    <property type="match status" value="1"/>
</dbReference>
<evidence type="ECO:0000259" key="2">
    <source>
        <dbReference type="Pfam" id="PF08750"/>
    </source>
</evidence>
<organism evidence="3 4">
    <name type="scientific">Imhoffiella purpurea</name>
    <dbReference type="NCBI Taxonomy" id="1249627"/>
    <lineage>
        <taxon>Bacteria</taxon>
        <taxon>Pseudomonadati</taxon>
        <taxon>Pseudomonadota</taxon>
        <taxon>Gammaproteobacteria</taxon>
        <taxon>Chromatiales</taxon>
        <taxon>Chromatiaceae</taxon>
        <taxon>Imhoffiella</taxon>
    </lineage>
</organism>
<reference evidence="3 4" key="1">
    <citation type="submission" date="2012-11" db="EMBL/GenBank/DDBJ databases">
        <title>Genome assembly of Thiorhodococcus sp. AK35.</title>
        <authorList>
            <person name="Nupur N."/>
            <person name="Khatri I."/>
            <person name="Subramanian S."/>
            <person name="Pinnaka A."/>
        </authorList>
    </citation>
    <scope>NUCLEOTIDE SEQUENCE [LARGE SCALE GENOMIC DNA]</scope>
    <source>
        <strain evidence="3 4">AK35</strain>
    </source>
</reference>
<proteinExistence type="predicted"/>
<dbReference type="EMBL" id="AONC01000003">
    <property type="protein sequence ID" value="EXJ17039.1"/>
    <property type="molecule type" value="Genomic_DNA"/>
</dbReference>
<protein>
    <recommendedName>
        <fullName evidence="2">CNP1-like uncharacterized domain-containing protein</fullName>
    </recommendedName>
</protein>
<dbReference type="eggNOG" id="ENOG5031TYQ">
    <property type="taxonomic scope" value="Bacteria"/>
</dbReference>
<evidence type="ECO:0000256" key="1">
    <source>
        <dbReference type="SAM" id="SignalP"/>
    </source>
</evidence>
<dbReference type="Proteomes" id="UP000019460">
    <property type="component" value="Unassembled WGS sequence"/>
</dbReference>
<dbReference type="STRING" id="1249627.D779_1862"/>
<evidence type="ECO:0000313" key="4">
    <source>
        <dbReference type="Proteomes" id="UP000019460"/>
    </source>
</evidence>
<feature type="signal peptide" evidence="1">
    <location>
        <begin position="1"/>
        <end position="21"/>
    </location>
</feature>
<dbReference type="InterPro" id="IPR014861">
    <property type="entry name" value="CNP1-like_dom"/>
</dbReference>
<keyword evidence="1" id="KW-0732">Signal</keyword>
<feature type="chain" id="PRO_5004931168" description="CNP1-like uncharacterized domain-containing protein" evidence="1">
    <location>
        <begin position="22"/>
        <end position="190"/>
    </location>
</feature>
<accession>W9VC73</accession>
<gene>
    <name evidence="3" type="ORF">D779_1862</name>
</gene>
<evidence type="ECO:0000313" key="3">
    <source>
        <dbReference type="EMBL" id="EXJ17039.1"/>
    </source>
</evidence>
<dbReference type="RefSeq" id="WP_043748380.1">
    <property type="nucleotide sequence ID" value="NZ_AONC01000003.1"/>
</dbReference>
<name>W9VC73_9GAMM</name>
<dbReference type="AlphaFoldDB" id="W9VC73"/>
<sequence>MRRLLPLPIALCLLTSYPSAAGENAFVNDPEPPGPSNITEGTPWTEIQRPLPPWPKDSDLVEFQIDSPAKSPFRFYIDAKNLEVGADQVVRYTLVAETANGTRNLSVEGLRCTPRGKYKIYAYGNANRFAPVEAADWQPLSFMPSERYREDLWRYHFCIPREFRPRPKKDMLRSLRGQIAPRQNTGFQAD</sequence>
<dbReference type="OrthoDB" id="7066954at2"/>